<feature type="compositionally biased region" description="Basic and acidic residues" evidence="1">
    <location>
        <begin position="17"/>
        <end position="26"/>
    </location>
</feature>
<organism evidence="2 3">
    <name type="scientific">Cerasicoccus arenae</name>
    <dbReference type="NCBI Taxonomy" id="424488"/>
    <lineage>
        <taxon>Bacteria</taxon>
        <taxon>Pseudomonadati</taxon>
        <taxon>Verrucomicrobiota</taxon>
        <taxon>Opitutia</taxon>
        <taxon>Puniceicoccales</taxon>
        <taxon>Cerasicoccaceae</taxon>
        <taxon>Cerasicoccus</taxon>
    </lineage>
</organism>
<keyword evidence="3" id="KW-1185">Reference proteome</keyword>
<protein>
    <submittedName>
        <fullName evidence="2">Uncharacterized protein</fullName>
    </submittedName>
</protein>
<accession>A0A8J3DHD7</accession>
<proteinExistence type="predicted"/>
<gene>
    <name evidence="2" type="ORF">GCM10007047_05490</name>
</gene>
<comment type="caution">
    <text evidence="2">The sequence shown here is derived from an EMBL/GenBank/DDBJ whole genome shotgun (WGS) entry which is preliminary data.</text>
</comment>
<reference evidence="2" key="1">
    <citation type="journal article" date="2014" name="Int. J. Syst. Evol. Microbiol.">
        <title>Complete genome sequence of Corynebacterium casei LMG S-19264T (=DSM 44701T), isolated from a smear-ripened cheese.</title>
        <authorList>
            <consortium name="US DOE Joint Genome Institute (JGI-PGF)"/>
            <person name="Walter F."/>
            <person name="Albersmeier A."/>
            <person name="Kalinowski J."/>
            <person name="Ruckert C."/>
        </authorList>
    </citation>
    <scope>NUCLEOTIDE SEQUENCE</scope>
    <source>
        <strain evidence="2">KCTC 12870</strain>
    </source>
</reference>
<feature type="region of interest" description="Disordered" evidence="1">
    <location>
        <begin position="148"/>
        <end position="177"/>
    </location>
</feature>
<evidence type="ECO:0000313" key="3">
    <source>
        <dbReference type="Proteomes" id="UP000642829"/>
    </source>
</evidence>
<evidence type="ECO:0000313" key="2">
    <source>
        <dbReference type="EMBL" id="GHB93006.1"/>
    </source>
</evidence>
<dbReference type="Gene3D" id="3.40.50.1000">
    <property type="entry name" value="HAD superfamily/HAD-like"/>
    <property type="match status" value="1"/>
</dbReference>
<sequence length="177" mass="19802">MLNKLAQLFSRSPKPVTPEKEPEKNSAETAEEADERVFARDERDTQSWVGVGLDGVLAERLEERYTGEIGPPIPDMVARIKDWVKYKGIKVRVLTPRASTQEGADQVRIWLETHHLSYLECTHAKDLHMVEFWDDRAVQVISNLGTSVGESPAGLDPAQRPMPTDIPETPDATGLTK</sequence>
<dbReference type="Proteomes" id="UP000642829">
    <property type="component" value="Unassembled WGS sequence"/>
</dbReference>
<dbReference type="InterPro" id="IPR023214">
    <property type="entry name" value="HAD_sf"/>
</dbReference>
<name>A0A8J3DHD7_9BACT</name>
<dbReference type="AlphaFoldDB" id="A0A8J3DHD7"/>
<dbReference type="RefSeq" id="WP_189511599.1">
    <property type="nucleotide sequence ID" value="NZ_BMXG01000002.1"/>
</dbReference>
<evidence type="ECO:0000256" key="1">
    <source>
        <dbReference type="SAM" id="MobiDB-lite"/>
    </source>
</evidence>
<dbReference type="EMBL" id="BMXG01000002">
    <property type="protein sequence ID" value="GHB93006.1"/>
    <property type="molecule type" value="Genomic_DNA"/>
</dbReference>
<reference evidence="2" key="2">
    <citation type="submission" date="2020-09" db="EMBL/GenBank/DDBJ databases">
        <authorList>
            <person name="Sun Q."/>
            <person name="Kim S."/>
        </authorList>
    </citation>
    <scope>NUCLEOTIDE SEQUENCE</scope>
    <source>
        <strain evidence="2">KCTC 12870</strain>
    </source>
</reference>
<feature type="region of interest" description="Disordered" evidence="1">
    <location>
        <begin position="1"/>
        <end position="41"/>
    </location>
</feature>